<evidence type="ECO:0000313" key="3">
    <source>
        <dbReference type="Proteomes" id="UP000054166"/>
    </source>
</evidence>
<reference evidence="3" key="2">
    <citation type="submission" date="2015-01" db="EMBL/GenBank/DDBJ databases">
        <title>Evolutionary Origins and Diversification of the Mycorrhizal Mutualists.</title>
        <authorList>
            <consortium name="DOE Joint Genome Institute"/>
            <consortium name="Mycorrhizal Genomics Consortium"/>
            <person name="Kohler A."/>
            <person name="Kuo A."/>
            <person name="Nagy L.G."/>
            <person name="Floudas D."/>
            <person name="Copeland A."/>
            <person name="Barry K.W."/>
            <person name="Cichocki N."/>
            <person name="Veneault-Fourrey C."/>
            <person name="LaButti K."/>
            <person name="Lindquist E.A."/>
            <person name="Lipzen A."/>
            <person name="Lundell T."/>
            <person name="Morin E."/>
            <person name="Murat C."/>
            <person name="Riley R."/>
            <person name="Ohm R."/>
            <person name="Sun H."/>
            <person name="Tunlid A."/>
            <person name="Henrissat B."/>
            <person name="Grigoriev I.V."/>
            <person name="Hibbett D.S."/>
            <person name="Martin F."/>
        </authorList>
    </citation>
    <scope>NUCLEOTIDE SEQUENCE [LARGE SCALE GENOMIC DNA]</scope>
    <source>
        <strain evidence="3">F 1598</strain>
    </source>
</reference>
<protein>
    <submittedName>
        <fullName evidence="2">Uncharacterized protein</fullName>
    </submittedName>
</protein>
<gene>
    <name evidence="2" type="ORF">PILCRDRAFT_90499</name>
</gene>
<dbReference type="HOGENOM" id="CLU_1504022_0_0_1"/>
<dbReference type="AlphaFoldDB" id="A0A0C3FFH4"/>
<feature type="compositionally biased region" description="Low complexity" evidence="1">
    <location>
        <begin position="23"/>
        <end position="37"/>
    </location>
</feature>
<accession>A0A0C3FFH4</accession>
<name>A0A0C3FFH4_PILCF</name>
<reference evidence="2 3" key="1">
    <citation type="submission" date="2014-04" db="EMBL/GenBank/DDBJ databases">
        <authorList>
            <consortium name="DOE Joint Genome Institute"/>
            <person name="Kuo A."/>
            <person name="Tarkka M."/>
            <person name="Buscot F."/>
            <person name="Kohler A."/>
            <person name="Nagy L.G."/>
            <person name="Floudas D."/>
            <person name="Copeland A."/>
            <person name="Barry K.W."/>
            <person name="Cichocki N."/>
            <person name="Veneault-Fourrey C."/>
            <person name="LaButti K."/>
            <person name="Lindquist E.A."/>
            <person name="Lipzen A."/>
            <person name="Lundell T."/>
            <person name="Morin E."/>
            <person name="Murat C."/>
            <person name="Sun H."/>
            <person name="Tunlid A."/>
            <person name="Henrissat B."/>
            <person name="Grigoriev I.V."/>
            <person name="Hibbett D.S."/>
            <person name="Martin F."/>
            <person name="Nordberg H.P."/>
            <person name="Cantor M.N."/>
            <person name="Hua S.X."/>
        </authorList>
    </citation>
    <scope>NUCLEOTIDE SEQUENCE [LARGE SCALE GENOMIC DNA]</scope>
    <source>
        <strain evidence="2 3">F 1598</strain>
    </source>
</reference>
<feature type="region of interest" description="Disordered" evidence="1">
    <location>
        <begin position="73"/>
        <end position="131"/>
    </location>
</feature>
<dbReference type="EMBL" id="KN833014">
    <property type="protein sequence ID" value="KIM78741.1"/>
    <property type="molecule type" value="Genomic_DNA"/>
</dbReference>
<sequence>MSNHSKTDTWTAPAGKPRNPRDPFSLTPPSLSPQSSLGLVLSYPEFPENQLGNHELYPDLHLNWSYKGLADEESSPCERVARRSQKLTTGNRDKEIGAPILGKRRRTNTHSPPAGREADGTTRMVQQDSGHRDDLEKLMELAARILEETVCLTLAYGQPFKERPPTPSFEYDGALVVRY</sequence>
<keyword evidence="3" id="KW-1185">Reference proteome</keyword>
<evidence type="ECO:0000256" key="1">
    <source>
        <dbReference type="SAM" id="MobiDB-lite"/>
    </source>
</evidence>
<organism evidence="2 3">
    <name type="scientific">Piloderma croceum (strain F 1598)</name>
    <dbReference type="NCBI Taxonomy" id="765440"/>
    <lineage>
        <taxon>Eukaryota</taxon>
        <taxon>Fungi</taxon>
        <taxon>Dikarya</taxon>
        <taxon>Basidiomycota</taxon>
        <taxon>Agaricomycotina</taxon>
        <taxon>Agaricomycetes</taxon>
        <taxon>Agaricomycetidae</taxon>
        <taxon>Atheliales</taxon>
        <taxon>Atheliaceae</taxon>
        <taxon>Piloderma</taxon>
    </lineage>
</organism>
<evidence type="ECO:0000313" key="2">
    <source>
        <dbReference type="EMBL" id="KIM78741.1"/>
    </source>
</evidence>
<feature type="compositionally biased region" description="Polar residues" evidence="1">
    <location>
        <begin position="1"/>
        <end position="10"/>
    </location>
</feature>
<proteinExistence type="predicted"/>
<feature type="region of interest" description="Disordered" evidence="1">
    <location>
        <begin position="1"/>
        <end position="37"/>
    </location>
</feature>
<dbReference type="Proteomes" id="UP000054166">
    <property type="component" value="Unassembled WGS sequence"/>
</dbReference>
<dbReference type="InParanoid" id="A0A0C3FFH4"/>